<evidence type="ECO:0000256" key="4">
    <source>
        <dbReference type="ARBA" id="ARBA00022679"/>
    </source>
</evidence>
<evidence type="ECO:0000256" key="3">
    <source>
        <dbReference type="ARBA" id="ARBA00022553"/>
    </source>
</evidence>
<dbReference type="SUPFAM" id="SSF52172">
    <property type="entry name" value="CheY-like"/>
    <property type="match status" value="1"/>
</dbReference>
<evidence type="ECO:0000256" key="6">
    <source>
        <dbReference type="ARBA" id="ARBA00022777"/>
    </source>
</evidence>
<evidence type="ECO:0000313" key="12">
    <source>
        <dbReference type="EMBL" id="VAW91054.1"/>
    </source>
</evidence>
<organism evidence="12">
    <name type="scientific">hydrothermal vent metagenome</name>
    <dbReference type="NCBI Taxonomy" id="652676"/>
    <lineage>
        <taxon>unclassified sequences</taxon>
        <taxon>metagenomes</taxon>
        <taxon>ecological metagenomes</taxon>
    </lineage>
</organism>
<dbReference type="FunFam" id="1.10.287.130:FF:000002">
    <property type="entry name" value="Two-component osmosensing histidine kinase"/>
    <property type="match status" value="1"/>
</dbReference>
<proteinExistence type="predicted"/>
<keyword evidence="8" id="KW-0902">Two-component regulatory system</keyword>
<feature type="transmembrane region" description="Helical" evidence="9">
    <location>
        <begin position="121"/>
        <end position="137"/>
    </location>
</feature>
<dbReference type="InterPro" id="IPR036890">
    <property type="entry name" value="HATPase_C_sf"/>
</dbReference>
<dbReference type="SUPFAM" id="SSF47384">
    <property type="entry name" value="Homodimeric domain of signal transducing histidine kinase"/>
    <property type="match status" value="1"/>
</dbReference>
<feature type="transmembrane region" description="Helical" evidence="9">
    <location>
        <begin position="45"/>
        <end position="68"/>
    </location>
</feature>
<sequence length="688" mass="77813">MKINFAEAKETPEYASSMIRFGFSVVSSVFLGLAMKYGYYEENWFEYILFAVIFFLYTTLVFVSILYFPKVPLRPYLTIPFDIAGISVAMLFTYDKQFSPFFLFYAWYFVSYSLRYGRGQLFVAAIFSMIGFVVVLLTDDGWYSHVFDIVMYMVFLLVMPLYLDAMLRKINRARDETNKANQAKSDFLAAMSHEIRTPMSGIVGVTSLLEQTELDKNQREYIVALQESSIALNALIDDILDLSKIEAGKYTLVEERVNLPKTLLGVAQMFTASANAKGLELFLNFTPDLPDYVICDGKRLRQIVLNLVSNAVKFTSEGEVVINIRCSEHRLIEGHETIRIEVVDTGPGLTEEERQRIFEPFYQATGKLRPSTDVSGTGLGTTISSNLVSLMHGEIGVTSEKGVGCCFWFDIPLRSEKGQYDYLDIPAKNPLVVYESQPTSRKILESYCQGINWPYALTSEQTTLVSLIEKYTKQGLEPIVLLSELSCGDQCAQLGAQLKNMFSEIKICKLLHLSSLHSLDDKQRELFSEFLPLPITPHRLRKVLLRSVGIGGNAEVAKQDFGMSTIHRFLHVLVAEDSPINAKVIMTFLEQDGHRVTHVEDGQLAYEALKTNQFDLVLMDMRMPNMGGIEATKAWREHETEDQHVPIIALTANATPEDKNNCLASGMDDFLSKPVNRDKLREILKRIA</sequence>
<dbReference type="GO" id="GO:0005524">
    <property type="term" value="F:ATP binding"/>
    <property type="evidence" value="ECO:0007669"/>
    <property type="project" value="UniProtKB-KW"/>
</dbReference>
<accession>A0A3B1ABD8</accession>
<evidence type="ECO:0000256" key="5">
    <source>
        <dbReference type="ARBA" id="ARBA00022741"/>
    </source>
</evidence>
<feature type="transmembrane region" description="Helical" evidence="9">
    <location>
        <begin position="143"/>
        <end position="163"/>
    </location>
</feature>
<evidence type="ECO:0000256" key="1">
    <source>
        <dbReference type="ARBA" id="ARBA00000085"/>
    </source>
</evidence>
<keyword evidence="9" id="KW-0472">Membrane</keyword>
<dbReference type="SMART" id="SM00448">
    <property type="entry name" value="REC"/>
    <property type="match status" value="1"/>
</dbReference>
<dbReference type="Gene3D" id="1.10.287.130">
    <property type="match status" value="1"/>
</dbReference>
<dbReference type="PANTHER" id="PTHR45339">
    <property type="entry name" value="HYBRID SIGNAL TRANSDUCTION HISTIDINE KINASE J"/>
    <property type="match status" value="1"/>
</dbReference>
<dbReference type="InterPro" id="IPR001789">
    <property type="entry name" value="Sig_transdc_resp-reg_receiver"/>
</dbReference>
<evidence type="ECO:0000256" key="8">
    <source>
        <dbReference type="ARBA" id="ARBA00023012"/>
    </source>
</evidence>
<dbReference type="PANTHER" id="PTHR45339:SF1">
    <property type="entry name" value="HYBRID SIGNAL TRANSDUCTION HISTIDINE KINASE J"/>
    <property type="match status" value="1"/>
</dbReference>
<keyword evidence="5" id="KW-0547">Nucleotide-binding</keyword>
<feature type="domain" description="Response regulatory" evidence="11">
    <location>
        <begin position="571"/>
        <end position="688"/>
    </location>
</feature>
<dbReference type="Pfam" id="PF02518">
    <property type="entry name" value="HATPase_c"/>
    <property type="match status" value="1"/>
</dbReference>
<dbReference type="Pfam" id="PF00512">
    <property type="entry name" value="HisKA"/>
    <property type="match status" value="1"/>
</dbReference>
<keyword evidence="6 12" id="KW-0418">Kinase</keyword>
<keyword evidence="3" id="KW-0597">Phosphoprotein</keyword>
<dbReference type="Pfam" id="PF00072">
    <property type="entry name" value="Response_reg"/>
    <property type="match status" value="1"/>
</dbReference>
<dbReference type="SUPFAM" id="SSF55874">
    <property type="entry name" value="ATPase domain of HSP90 chaperone/DNA topoisomerase II/histidine kinase"/>
    <property type="match status" value="1"/>
</dbReference>
<dbReference type="Gene3D" id="3.40.50.2300">
    <property type="match status" value="1"/>
</dbReference>
<dbReference type="Gene3D" id="3.30.565.10">
    <property type="entry name" value="Histidine kinase-like ATPase, C-terminal domain"/>
    <property type="match status" value="1"/>
</dbReference>
<evidence type="ECO:0000259" key="10">
    <source>
        <dbReference type="PROSITE" id="PS50109"/>
    </source>
</evidence>
<keyword evidence="9" id="KW-1133">Transmembrane helix</keyword>
<name>A0A3B1ABD8_9ZZZZ</name>
<dbReference type="PROSITE" id="PS50110">
    <property type="entry name" value="RESPONSE_REGULATORY"/>
    <property type="match status" value="1"/>
</dbReference>
<feature type="transmembrane region" description="Helical" evidence="9">
    <location>
        <begin position="21"/>
        <end position="39"/>
    </location>
</feature>
<dbReference type="SMART" id="SM00388">
    <property type="entry name" value="HisKA"/>
    <property type="match status" value="1"/>
</dbReference>
<dbReference type="FunFam" id="3.30.565.10:FF:000010">
    <property type="entry name" value="Sensor histidine kinase RcsC"/>
    <property type="match status" value="1"/>
</dbReference>
<gene>
    <name evidence="12" type="ORF">MNBD_GAMMA21-2091</name>
</gene>
<dbReference type="EC" id="2.7.13.3" evidence="2"/>
<feature type="domain" description="Histidine kinase" evidence="10">
    <location>
        <begin position="190"/>
        <end position="415"/>
    </location>
</feature>
<dbReference type="InterPro" id="IPR003661">
    <property type="entry name" value="HisK_dim/P_dom"/>
</dbReference>
<dbReference type="EMBL" id="UOFR01000009">
    <property type="protein sequence ID" value="VAW91054.1"/>
    <property type="molecule type" value="Genomic_DNA"/>
</dbReference>
<dbReference type="CDD" id="cd00082">
    <property type="entry name" value="HisKA"/>
    <property type="match status" value="1"/>
</dbReference>
<dbReference type="InterPro" id="IPR011006">
    <property type="entry name" value="CheY-like_superfamily"/>
</dbReference>
<evidence type="ECO:0000256" key="7">
    <source>
        <dbReference type="ARBA" id="ARBA00022840"/>
    </source>
</evidence>
<evidence type="ECO:0000256" key="9">
    <source>
        <dbReference type="SAM" id="Phobius"/>
    </source>
</evidence>
<keyword evidence="4" id="KW-0808">Transferase</keyword>
<comment type="catalytic activity">
    <reaction evidence="1">
        <text>ATP + protein L-histidine = ADP + protein N-phospho-L-histidine.</text>
        <dbReference type="EC" id="2.7.13.3"/>
    </reaction>
</comment>
<dbReference type="InterPro" id="IPR036097">
    <property type="entry name" value="HisK_dim/P_sf"/>
</dbReference>
<dbReference type="InterPro" id="IPR005467">
    <property type="entry name" value="His_kinase_dom"/>
</dbReference>
<keyword evidence="9" id="KW-0812">Transmembrane</keyword>
<dbReference type="CDD" id="cd16922">
    <property type="entry name" value="HATPase_EvgS-ArcB-TorS-like"/>
    <property type="match status" value="1"/>
</dbReference>
<feature type="transmembrane region" description="Helical" evidence="9">
    <location>
        <begin position="75"/>
        <end position="92"/>
    </location>
</feature>
<dbReference type="GO" id="GO:0000155">
    <property type="term" value="F:phosphorelay sensor kinase activity"/>
    <property type="evidence" value="ECO:0007669"/>
    <property type="project" value="InterPro"/>
</dbReference>
<reference evidence="12" key="1">
    <citation type="submission" date="2018-06" db="EMBL/GenBank/DDBJ databases">
        <authorList>
            <person name="Zhirakovskaya E."/>
        </authorList>
    </citation>
    <scope>NUCLEOTIDE SEQUENCE</scope>
</reference>
<dbReference type="CDD" id="cd17546">
    <property type="entry name" value="REC_hyHK_CKI1_RcsC-like"/>
    <property type="match status" value="1"/>
</dbReference>
<dbReference type="PRINTS" id="PR00344">
    <property type="entry name" value="BCTRLSENSOR"/>
</dbReference>
<dbReference type="InterPro" id="IPR003594">
    <property type="entry name" value="HATPase_dom"/>
</dbReference>
<evidence type="ECO:0000256" key="2">
    <source>
        <dbReference type="ARBA" id="ARBA00012438"/>
    </source>
</evidence>
<dbReference type="PROSITE" id="PS50109">
    <property type="entry name" value="HIS_KIN"/>
    <property type="match status" value="1"/>
</dbReference>
<dbReference type="InterPro" id="IPR004358">
    <property type="entry name" value="Sig_transdc_His_kin-like_C"/>
</dbReference>
<evidence type="ECO:0000259" key="11">
    <source>
        <dbReference type="PROSITE" id="PS50110"/>
    </source>
</evidence>
<dbReference type="AlphaFoldDB" id="A0A3B1ABD8"/>
<protein>
    <recommendedName>
        <fullName evidence="2">histidine kinase</fullName>
        <ecNumber evidence="2">2.7.13.3</ecNumber>
    </recommendedName>
</protein>
<keyword evidence="7" id="KW-0067">ATP-binding</keyword>
<dbReference type="SMART" id="SM00387">
    <property type="entry name" value="HATPase_c"/>
    <property type="match status" value="1"/>
</dbReference>